<dbReference type="Proteomes" id="UP001163981">
    <property type="component" value="Chromosome"/>
</dbReference>
<dbReference type="PANTHER" id="PTHR39337:SF1">
    <property type="entry name" value="BLR5642 PROTEIN"/>
    <property type="match status" value="1"/>
</dbReference>
<gene>
    <name evidence="1" type="ORF">JRG66_07670</name>
</gene>
<dbReference type="InterPro" id="IPR007438">
    <property type="entry name" value="DUF488"/>
</dbReference>
<evidence type="ECO:0000313" key="2">
    <source>
        <dbReference type="Proteomes" id="UP001163981"/>
    </source>
</evidence>
<accession>A0ABY6NUY1</accession>
<dbReference type="RefSeq" id="WP_265165372.1">
    <property type="nucleotide sequence ID" value="NZ_CP069620.1"/>
</dbReference>
<dbReference type="PIRSF" id="PIRSF024492">
    <property type="entry name" value="UCP024492"/>
    <property type="match status" value="1"/>
</dbReference>
<proteinExistence type="predicted"/>
<reference evidence="1" key="1">
    <citation type="submission" date="2021-02" db="EMBL/GenBank/DDBJ databases">
        <title>Salinimicrobium sp. nov. isolated from seawater in Tongyeong, Republic of Korea.</title>
        <authorList>
            <person name="Lee S.-J."/>
        </authorList>
    </citation>
    <scope>NUCLEOTIDE SEQUENCE</scope>
    <source>
        <strain evidence="1">HN-2-9-2</strain>
    </source>
</reference>
<protein>
    <submittedName>
        <fullName evidence="1">DUF488 domain-containing protein</fullName>
    </submittedName>
</protein>
<dbReference type="PANTHER" id="PTHR39337">
    <property type="entry name" value="BLR5642 PROTEIN"/>
    <property type="match status" value="1"/>
</dbReference>
<dbReference type="EMBL" id="CP069620">
    <property type="protein sequence ID" value="UZH56720.1"/>
    <property type="molecule type" value="Genomic_DNA"/>
</dbReference>
<keyword evidence="2" id="KW-1185">Reference proteome</keyword>
<dbReference type="InterPro" id="IPR014519">
    <property type="entry name" value="UCP024492"/>
</dbReference>
<organism evidence="1 2">
    <name type="scientific">Salinimicrobium tongyeongense</name>
    <dbReference type="NCBI Taxonomy" id="2809707"/>
    <lineage>
        <taxon>Bacteria</taxon>
        <taxon>Pseudomonadati</taxon>
        <taxon>Bacteroidota</taxon>
        <taxon>Flavobacteriia</taxon>
        <taxon>Flavobacteriales</taxon>
        <taxon>Flavobacteriaceae</taxon>
        <taxon>Salinimicrobium</taxon>
    </lineage>
</organism>
<evidence type="ECO:0000313" key="1">
    <source>
        <dbReference type="EMBL" id="UZH56720.1"/>
    </source>
</evidence>
<sequence length="181" mass="21034">MEKTSLYTIGHGNKDLKDFIQELENFFIEYVFDVRSRPVSNFCPHFNRPVLEYELAKKGITYVFLGDYLGGLPKDKSCFTNGRVDYKKVRDKDFFKEGIRLLIEAHEADLKIALMCSERKPEECHRSKLIGQELLYNDISINHITPEGLKKQEKIISELTNGQGLKDLFGVNDFTSRKEYL</sequence>
<name>A0ABY6NUY1_9FLAO</name>
<dbReference type="Pfam" id="PF04343">
    <property type="entry name" value="DUF488"/>
    <property type="match status" value="1"/>
</dbReference>